<dbReference type="Pfam" id="PF00288">
    <property type="entry name" value="GHMP_kinases_N"/>
    <property type="match status" value="1"/>
</dbReference>
<dbReference type="HAMAP" id="MF_00061">
    <property type="entry name" value="IspE"/>
    <property type="match status" value="1"/>
</dbReference>
<evidence type="ECO:0000259" key="11">
    <source>
        <dbReference type="Pfam" id="PF08544"/>
    </source>
</evidence>
<dbReference type="EC" id="2.7.1.148" evidence="2 9"/>
<dbReference type="Proteomes" id="UP000027821">
    <property type="component" value="Unassembled WGS sequence"/>
</dbReference>
<evidence type="ECO:0000256" key="7">
    <source>
        <dbReference type="ARBA" id="ARBA00022840"/>
    </source>
</evidence>
<evidence type="ECO:0000256" key="9">
    <source>
        <dbReference type="HAMAP-Rule" id="MF_00061"/>
    </source>
</evidence>
<feature type="binding site" evidence="9">
    <location>
        <begin position="91"/>
        <end position="101"/>
    </location>
    <ligand>
        <name>ATP</name>
        <dbReference type="ChEBI" id="CHEBI:30616"/>
    </ligand>
</feature>
<comment type="pathway">
    <text evidence="9">Isoprenoid biosynthesis; isopentenyl diphosphate biosynthesis via DXP pathway; isopentenyl diphosphate from 1-deoxy-D-xylulose 5-phosphate: step 3/6.</text>
</comment>
<feature type="domain" description="GHMP kinase C-terminal" evidence="11">
    <location>
        <begin position="197"/>
        <end position="251"/>
    </location>
</feature>
<keyword evidence="5 9" id="KW-0547">Nucleotide-binding</keyword>
<reference evidence="12 13" key="1">
    <citation type="submission" date="2014-04" db="EMBL/GenBank/DDBJ databases">
        <title>Characterization and application of a salt tolerant electro-active bacterium.</title>
        <authorList>
            <person name="Yang L."/>
            <person name="Wei S."/>
            <person name="Tay Q.X.M."/>
        </authorList>
    </citation>
    <scope>NUCLEOTIDE SEQUENCE [LARGE SCALE GENOMIC DNA]</scope>
    <source>
        <strain evidence="12 13">LY1</strain>
    </source>
</reference>
<evidence type="ECO:0000256" key="6">
    <source>
        <dbReference type="ARBA" id="ARBA00022777"/>
    </source>
</evidence>
<comment type="function">
    <text evidence="9">Catalyzes the phosphorylation of the position 2 hydroxy group of 4-diphosphocytidyl-2C-methyl-D-erythritol.</text>
</comment>
<accession>A0A074LM38</accession>
<dbReference type="InterPro" id="IPR014721">
    <property type="entry name" value="Ribsml_uS5_D2-typ_fold_subgr"/>
</dbReference>
<evidence type="ECO:0000256" key="8">
    <source>
        <dbReference type="ARBA" id="ARBA00032554"/>
    </source>
</evidence>
<comment type="similarity">
    <text evidence="1 9">Belongs to the GHMP kinase family. IspE subfamily.</text>
</comment>
<dbReference type="InterPro" id="IPR036554">
    <property type="entry name" value="GHMP_kinase_C_sf"/>
</dbReference>
<keyword evidence="4 9" id="KW-0808">Transferase</keyword>
<protein>
    <recommendedName>
        <fullName evidence="3 9">4-diphosphocytidyl-2-C-methyl-D-erythritol kinase</fullName>
        <shortName evidence="9">CMK</shortName>
        <ecNumber evidence="2 9">2.7.1.148</ecNumber>
    </recommendedName>
    <alternativeName>
        <fullName evidence="8 9">4-(cytidine-5'-diphospho)-2-C-methyl-D-erythritol kinase</fullName>
    </alternativeName>
</protein>
<dbReference type="STRING" id="1048983.EL17_04550"/>
<dbReference type="InterPro" id="IPR006204">
    <property type="entry name" value="GHMP_kinase_N_dom"/>
</dbReference>
<dbReference type="Gene3D" id="3.30.230.10">
    <property type="match status" value="1"/>
</dbReference>
<dbReference type="PIRSF" id="PIRSF010376">
    <property type="entry name" value="IspE"/>
    <property type="match status" value="1"/>
</dbReference>
<evidence type="ECO:0000313" key="12">
    <source>
        <dbReference type="EMBL" id="KEO74952.1"/>
    </source>
</evidence>
<dbReference type="SUPFAM" id="SSF54211">
    <property type="entry name" value="Ribosomal protein S5 domain 2-like"/>
    <property type="match status" value="1"/>
</dbReference>
<dbReference type="AlphaFoldDB" id="A0A074LM38"/>
<dbReference type="PANTHER" id="PTHR43527">
    <property type="entry name" value="4-DIPHOSPHOCYTIDYL-2-C-METHYL-D-ERYTHRITOL KINASE, CHLOROPLASTIC"/>
    <property type="match status" value="1"/>
</dbReference>
<name>A0A074LM38_9BACT</name>
<keyword evidence="7 9" id="KW-0067">ATP-binding</keyword>
<dbReference type="InterPro" id="IPR004424">
    <property type="entry name" value="IspE"/>
</dbReference>
<dbReference type="GO" id="GO:0016114">
    <property type="term" value="P:terpenoid biosynthetic process"/>
    <property type="evidence" value="ECO:0007669"/>
    <property type="project" value="UniProtKB-UniRule"/>
</dbReference>
<dbReference type="RefSeq" id="WP_035071358.1">
    <property type="nucleotide sequence ID" value="NZ_JMIH01000014.1"/>
</dbReference>
<dbReference type="SUPFAM" id="SSF55060">
    <property type="entry name" value="GHMP Kinase, C-terminal domain"/>
    <property type="match status" value="1"/>
</dbReference>
<dbReference type="Gene3D" id="3.30.70.890">
    <property type="entry name" value="GHMP kinase, C-terminal domain"/>
    <property type="match status" value="1"/>
</dbReference>
<dbReference type="Pfam" id="PF08544">
    <property type="entry name" value="GHMP_kinases_C"/>
    <property type="match status" value="1"/>
</dbReference>
<comment type="caution">
    <text evidence="12">The sequence shown here is derived from an EMBL/GenBank/DDBJ whole genome shotgun (WGS) entry which is preliminary data.</text>
</comment>
<feature type="active site" evidence="9">
    <location>
        <position position="8"/>
    </location>
</feature>
<evidence type="ECO:0000256" key="4">
    <source>
        <dbReference type="ARBA" id="ARBA00022679"/>
    </source>
</evidence>
<dbReference type="InterPro" id="IPR013750">
    <property type="entry name" value="GHMP_kinase_C_dom"/>
</dbReference>
<keyword evidence="9" id="KW-0414">Isoprene biosynthesis</keyword>
<keyword evidence="13" id="KW-1185">Reference proteome</keyword>
<dbReference type="UniPathway" id="UPA00056">
    <property type="reaction ID" value="UER00094"/>
</dbReference>
<dbReference type="PANTHER" id="PTHR43527:SF2">
    <property type="entry name" value="4-DIPHOSPHOCYTIDYL-2-C-METHYL-D-ERYTHRITOL KINASE, CHLOROPLASTIC"/>
    <property type="match status" value="1"/>
</dbReference>
<dbReference type="GO" id="GO:0050515">
    <property type="term" value="F:4-(cytidine 5'-diphospho)-2-C-methyl-D-erythritol kinase activity"/>
    <property type="evidence" value="ECO:0007669"/>
    <property type="project" value="UniProtKB-UniRule"/>
</dbReference>
<dbReference type="GO" id="GO:0005524">
    <property type="term" value="F:ATP binding"/>
    <property type="evidence" value="ECO:0007669"/>
    <property type="project" value="UniProtKB-UniRule"/>
</dbReference>
<dbReference type="NCBIfam" id="TIGR00154">
    <property type="entry name" value="ispE"/>
    <property type="match status" value="1"/>
</dbReference>
<evidence type="ECO:0000256" key="2">
    <source>
        <dbReference type="ARBA" id="ARBA00012052"/>
    </source>
</evidence>
<comment type="catalytic activity">
    <reaction evidence="9">
        <text>4-CDP-2-C-methyl-D-erythritol + ATP = 4-CDP-2-C-methyl-D-erythritol 2-phosphate + ADP + H(+)</text>
        <dbReference type="Rhea" id="RHEA:18437"/>
        <dbReference type="ChEBI" id="CHEBI:15378"/>
        <dbReference type="ChEBI" id="CHEBI:30616"/>
        <dbReference type="ChEBI" id="CHEBI:57823"/>
        <dbReference type="ChEBI" id="CHEBI:57919"/>
        <dbReference type="ChEBI" id="CHEBI:456216"/>
        <dbReference type="EC" id="2.7.1.148"/>
    </reaction>
</comment>
<dbReference type="EMBL" id="JMIH01000014">
    <property type="protein sequence ID" value="KEO74952.1"/>
    <property type="molecule type" value="Genomic_DNA"/>
</dbReference>
<gene>
    <name evidence="9" type="primary">ispE</name>
    <name evidence="12" type="ORF">EL17_04550</name>
</gene>
<evidence type="ECO:0000256" key="5">
    <source>
        <dbReference type="ARBA" id="ARBA00022741"/>
    </source>
</evidence>
<dbReference type="OrthoDB" id="9809438at2"/>
<dbReference type="eggNOG" id="COG1947">
    <property type="taxonomic scope" value="Bacteria"/>
</dbReference>
<sequence length="269" mass="30292">MILFPNAKINLGLHVKAKRKDGYHEIETCMYPIPLFDALEMIIDKKTTFNASGLPIPGNEKDNLIFKALKLIRKDFNELPHVNIHLHKKIPMGAGLGGGSADGAFALKLYNNLFDLYLEDWFLEDYAAQLGSDCPFFIENTPKIASGRGEILEVTDVDLKGKWIMLVNPMLHIGTKEAYAGLTPQDPAKSLKEILPDTSLWREYLVNDFEQSIFKIHPQLDKLKTQLYHKGAFYAAMSGSGSTIYGLYDEEPETGGLDEGYWVFKAEMK</sequence>
<evidence type="ECO:0000256" key="3">
    <source>
        <dbReference type="ARBA" id="ARBA00017473"/>
    </source>
</evidence>
<dbReference type="GO" id="GO:0019288">
    <property type="term" value="P:isopentenyl diphosphate biosynthetic process, methylerythritol 4-phosphate pathway"/>
    <property type="evidence" value="ECO:0007669"/>
    <property type="project" value="UniProtKB-UniRule"/>
</dbReference>
<evidence type="ECO:0000256" key="1">
    <source>
        <dbReference type="ARBA" id="ARBA00009684"/>
    </source>
</evidence>
<organism evidence="12 13">
    <name type="scientific">Anditalea andensis</name>
    <dbReference type="NCBI Taxonomy" id="1048983"/>
    <lineage>
        <taxon>Bacteria</taxon>
        <taxon>Pseudomonadati</taxon>
        <taxon>Bacteroidota</taxon>
        <taxon>Cytophagia</taxon>
        <taxon>Cytophagales</taxon>
        <taxon>Cytophagaceae</taxon>
        <taxon>Anditalea</taxon>
    </lineage>
</organism>
<dbReference type="InterPro" id="IPR020568">
    <property type="entry name" value="Ribosomal_Su5_D2-typ_SF"/>
</dbReference>
<evidence type="ECO:0000259" key="10">
    <source>
        <dbReference type="Pfam" id="PF00288"/>
    </source>
</evidence>
<keyword evidence="6 9" id="KW-0418">Kinase</keyword>
<proteinExistence type="inferred from homology"/>
<feature type="active site" evidence="9">
    <location>
        <position position="133"/>
    </location>
</feature>
<evidence type="ECO:0000313" key="13">
    <source>
        <dbReference type="Proteomes" id="UP000027821"/>
    </source>
</evidence>
<feature type="domain" description="GHMP kinase N-terminal" evidence="10">
    <location>
        <begin position="63"/>
        <end position="137"/>
    </location>
</feature>